<evidence type="ECO:0000256" key="2">
    <source>
        <dbReference type="ARBA" id="ARBA00023125"/>
    </source>
</evidence>
<evidence type="ECO:0000256" key="1">
    <source>
        <dbReference type="ARBA" id="ARBA00023015"/>
    </source>
</evidence>
<dbReference type="OrthoDB" id="9126850at2"/>
<dbReference type="SMART" id="SM00419">
    <property type="entry name" value="HTH_CRP"/>
    <property type="match status" value="1"/>
</dbReference>
<dbReference type="Gene3D" id="2.60.120.10">
    <property type="entry name" value="Jelly Rolls"/>
    <property type="match status" value="1"/>
</dbReference>
<keyword evidence="3" id="KW-0804">Transcription</keyword>
<dbReference type="GO" id="GO:0003700">
    <property type="term" value="F:DNA-binding transcription factor activity"/>
    <property type="evidence" value="ECO:0007669"/>
    <property type="project" value="TreeGrafter"/>
</dbReference>
<dbReference type="InterPro" id="IPR036388">
    <property type="entry name" value="WH-like_DNA-bd_sf"/>
</dbReference>
<dbReference type="Proteomes" id="UP000294489">
    <property type="component" value="Unassembled WGS sequence"/>
</dbReference>
<evidence type="ECO:0000313" key="6">
    <source>
        <dbReference type="EMBL" id="TDX31108.1"/>
    </source>
</evidence>
<dbReference type="GO" id="GO:0003677">
    <property type="term" value="F:DNA binding"/>
    <property type="evidence" value="ECO:0007669"/>
    <property type="project" value="UniProtKB-KW"/>
</dbReference>
<accession>A0A4R8FW80</accession>
<dbReference type="Pfam" id="PF13545">
    <property type="entry name" value="HTH_Crp_2"/>
    <property type="match status" value="1"/>
</dbReference>
<dbReference type="PROSITE" id="PS50042">
    <property type="entry name" value="CNMP_BINDING_3"/>
    <property type="match status" value="1"/>
</dbReference>
<feature type="domain" description="Cyclic nucleotide-binding" evidence="4">
    <location>
        <begin position="27"/>
        <end position="84"/>
    </location>
</feature>
<comment type="caution">
    <text evidence="6">The sequence shown here is derived from an EMBL/GenBank/DDBJ whole genome shotgun (WGS) entry which is preliminary data.</text>
</comment>
<dbReference type="InterPro" id="IPR018490">
    <property type="entry name" value="cNMP-bd_dom_sf"/>
</dbReference>
<protein>
    <submittedName>
        <fullName evidence="6">Crp/Fnr family transcriptional regulator</fullName>
    </submittedName>
</protein>
<organism evidence="6 7">
    <name type="scientific">Modicisalibacter xianhensis</name>
    <dbReference type="NCBI Taxonomy" id="442341"/>
    <lineage>
        <taxon>Bacteria</taxon>
        <taxon>Pseudomonadati</taxon>
        <taxon>Pseudomonadota</taxon>
        <taxon>Gammaproteobacteria</taxon>
        <taxon>Oceanospirillales</taxon>
        <taxon>Halomonadaceae</taxon>
        <taxon>Modicisalibacter</taxon>
    </lineage>
</organism>
<dbReference type="PANTHER" id="PTHR24567">
    <property type="entry name" value="CRP FAMILY TRANSCRIPTIONAL REGULATORY PROTEIN"/>
    <property type="match status" value="1"/>
</dbReference>
<dbReference type="SMART" id="SM00100">
    <property type="entry name" value="cNMP"/>
    <property type="match status" value="1"/>
</dbReference>
<dbReference type="PANTHER" id="PTHR24567:SF26">
    <property type="entry name" value="REGULATORY PROTEIN YEIL"/>
    <property type="match status" value="1"/>
</dbReference>
<dbReference type="SUPFAM" id="SSF51206">
    <property type="entry name" value="cAMP-binding domain-like"/>
    <property type="match status" value="1"/>
</dbReference>
<proteinExistence type="predicted"/>
<name>A0A4R8FW80_9GAMM</name>
<keyword evidence="2" id="KW-0238">DNA-binding</keyword>
<evidence type="ECO:0000256" key="3">
    <source>
        <dbReference type="ARBA" id="ARBA00023163"/>
    </source>
</evidence>
<dbReference type="InterPro" id="IPR012318">
    <property type="entry name" value="HTH_CRP"/>
</dbReference>
<dbReference type="Pfam" id="PF00027">
    <property type="entry name" value="cNMP_binding"/>
    <property type="match status" value="1"/>
</dbReference>
<dbReference type="GO" id="GO:0005829">
    <property type="term" value="C:cytosol"/>
    <property type="evidence" value="ECO:0007669"/>
    <property type="project" value="TreeGrafter"/>
</dbReference>
<dbReference type="InterPro" id="IPR014710">
    <property type="entry name" value="RmlC-like_jellyroll"/>
</dbReference>
<dbReference type="CDD" id="cd00038">
    <property type="entry name" value="CAP_ED"/>
    <property type="match status" value="1"/>
</dbReference>
<dbReference type="RefSeq" id="WP_134017186.1">
    <property type="nucleotide sequence ID" value="NZ_SOEC01000004.1"/>
</dbReference>
<sequence length="266" mass="30051">MSLQANVLIRQFSQYCTLSSADKEVLLSLEQYPVRVSAGQAICLEGDEPEQFFTIREGWAFSFRTLDDGSRQILKIYLPGDIIGMRDFSFSQRLAGVAMITDGVICSFNHPQLLSVFHRSGNLAIGFIAIASRQQAMLTERMIYLAQRPAQQRLAHFLYEMYLRLKRIDAVQEGQFLLPLSQEQIGEALGLSAVHVNRTFKAFRENGIVLRERHNVLIPSLKDLASLAEFDGGYLNNEVPSVFFVPQWEEDIRKEPLAHTTNLGGP</sequence>
<dbReference type="Gene3D" id="1.10.10.10">
    <property type="entry name" value="Winged helix-like DNA-binding domain superfamily/Winged helix DNA-binding domain"/>
    <property type="match status" value="1"/>
</dbReference>
<dbReference type="PROSITE" id="PS51063">
    <property type="entry name" value="HTH_CRP_2"/>
    <property type="match status" value="1"/>
</dbReference>
<feature type="domain" description="HTH crp-type" evidence="5">
    <location>
        <begin position="148"/>
        <end position="222"/>
    </location>
</feature>
<dbReference type="InterPro" id="IPR050397">
    <property type="entry name" value="Env_Response_Regulators"/>
</dbReference>
<dbReference type="InterPro" id="IPR000595">
    <property type="entry name" value="cNMP-bd_dom"/>
</dbReference>
<dbReference type="SUPFAM" id="SSF46785">
    <property type="entry name" value="Winged helix' DNA-binding domain"/>
    <property type="match status" value="1"/>
</dbReference>
<evidence type="ECO:0000259" key="5">
    <source>
        <dbReference type="PROSITE" id="PS51063"/>
    </source>
</evidence>
<dbReference type="InterPro" id="IPR036390">
    <property type="entry name" value="WH_DNA-bd_sf"/>
</dbReference>
<dbReference type="AlphaFoldDB" id="A0A4R8FW80"/>
<dbReference type="EMBL" id="SOEC01000004">
    <property type="protein sequence ID" value="TDX31108.1"/>
    <property type="molecule type" value="Genomic_DNA"/>
</dbReference>
<evidence type="ECO:0000313" key="7">
    <source>
        <dbReference type="Proteomes" id="UP000294489"/>
    </source>
</evidence>
<reference evidence="6 7" key="1">
    <citation type="submission" date="2019-03" db="EMBL/GenBank/DDBJ databases">
        <title>Freshwater and sediment microbial communities from various areas in North America, analyzing microbe dynamics in response to fracking.</title>
        <authorList>
            <person name="Lamendella R."/>
        </authorList>
    </citation>
    <scope>NUCLEOTIDE SEQUENCE [LARGE SCALE GENOMIC DNA]</scope>
    <source>
        <strain evidence="6 7">6_TX</strain>
    </source>
</reference>
<gene>
    <name evidence="6" type="ORF">DFO67_104373</name>
</gene>
<keyword evidence="1" id="KW-0805">Transcription regulation</keyword>
<evidence type="ECO:0000259" key="4">
    <source>
        <dbReference type="PROSITE" id="PS50042"/>
    </source>
</evidence>